<dbReference type="KEGG" id="pacs:FAZ98_12660"/>
<keyword evidence="3 6" id="KW-1133">Transmembrane helix</keyword>
<evidence type="ECO:0000259" key="7">
    <source>
        <dbReference type="PROSITE" id="PS50850"/>
    </source>
</evidence>
<feature type="transmembrane region" description="Helical" evidence="6">
    <location>
        <begin position="361"/>
        <end position="380"/>
    </location>
</feature>
<evidence type="ECO:0000256" key="4">
    <source>
        <dbReference type="ARBA" id="ARBA00023136"/>
    </source>
</evidence>
<feature type="transmembrane region" description="Helical" evidence="6">
    <location>
        <begin position="386"/>
        <end position="404"/>
    </location>
</feature>
<feature type="region of interest" description="Disordered" evidence="5">
    <location>
        <begin position="414"/>
        <end position="454"/>
    </location>
</feature>
<feature type="compositionally biased region" description="Polar residues" evidence="5">
    <location>
        <begin position="445"/>
        <end position="454"/>
    </location>
</feature>
<name>A0A7Z2JGT4_9BURK</name>
<accession>A0A7Z2JGT4</accession>
<evidence type="ECO:0000313" key="9">
    <source>
        <dbReference type="Proteomes" id="UP000433577"/>
    </source>
</evidence>
<dbReference type="CDD" id="cd17371">
    <property type="entry name" value="MFS_MucK"/>
    <property type="match status" value="1"/>
</dbReference>
<dbReference type="Gene3D" id="1.20.1250.20">
    <property type="entry name" value="MFS general substrate transporter like domains"/>
    <property type="match status" value="2"/>
</dbReference>
<proteinExistence type="predicted"/>
<dbReference type="AlphaFoldDB" id="A0A7Z2JGT4"/>
<dbReference type="GO" id="GO:0046943">
    <property type="term" value="F:carboxylic acid transmembrane transporter activity"/>
    <property type="evidence" value="ECO:0007669"/>
    <property type="project" value="TreeGrafter"/>
</dbReference>
<keyword evidence="2 6" id="KW-0812">Transmembrane</keyword>
<dbReference type="GO" id="GO:0005886">
    <property type="term" value="C:plasma membrane"/>
    <property type="evidence" value="ECO:0007669"/>
    <property type="project" value="TreeGrafter"/>
</dbReference>
<evidence type="ECO:0000256" key="6">
    <source>
        <dbReference type="SAM" id="Phobius"/>
    </source>
</evidence>
<feature type="transmembrane region" description="Helical" evidence="6">
    <location>
        <begin position="86"/>
        <end position="105"/>
    </location>
</feature>
<keyword evidence="4 6" id="KW-0472">Membrane</keyword>
<dbReference type="SUPFAM" id="SSF103473">
    <property type="entry name" value="MFS general substrate transporter"/>
    <property type="match status" value="1"/>
</dbReference>
<protein>
    <submittedName>
        <fullName evidence="8">MFS transporter</fullName>
    </submittedName>
</protein>
<evidence type="ECO:0000256" key="2">
    <source>
        <dbReference type="ARBA" id="ARBA00022692"/>
    </source>
</evidence>
<evidence type="ECO:0000256" key="5">
    <source>
        <dbReference type="SAM" id="MobiDB-lite"/>
    </source>
</evidence>
<keyword evidence="9" id="KW-1185">Reference proteome</keyword>
<feature type="transmembrane region" description="Helical" evidence="6">
    <location>
        <begin position="111"/>
        <end position="130"/>
    </location>
</feature>
<evidence type="ECO:0000256" key="1">
    <source>
        <dbReference type="ARBA" id="ARBA00004141"/>
    </source>
</evidence>
<feature type="transmembrane region" description="Helical" evidence="6">
    <location>
        <begin position="266"/>
        <end position="287"/>
    </location>
</feature>
<gene>
    <name evidence="8" type="ORF">FAZ98_12660</name>
</gene>
<sequence>MSTFQWFTELNGRERRTLYAGFGGYAVDAFDFMIYSFLIPTLIASWGMTKSEAGMIATSSLISSALGGWLAGILADRYGRVRVLQWTIATFAVFTCLSGFTHSFWQLLATRTLQGVGFGGEWSVVTIMMAETIRSPQHRAKAVGTVQSSWSFGWGAAAILYWAFFALLPEEYAWRACFWIGILPALWILYVRRNVSDPEVFLATRRAREAGESHGHFLQIFSRTHLATTLLGSALCTGMLGGYYAITTWLPTYLKTVRHLSVFNTSGYLIVLIVGSFTGYIVGAILCDKIGRRASFILFAIGSFALGMAYTMLPITDTAMLALGFPLGIVVQGIFAGVGAYLSELYPNAIRGSGQGFCYNLGRGLGSFFPILVGSFAQSMSLVKSIGVVAGAGYLLVIVAALCLPETKGKALAEAPTPTLADSPTDSSTDSSADLSADPAHPQRDTPSAGSAAR</sequence>
<dbReference type="InterPro" id="IPR036259">
    <property type="entry name" value="MFS_trans_sf"/>
</dbReference>
<dbReference type="EMBL" id="CP046913">
    <property type="protein sequence ID" value="QGZ62510.1"/>
    <property type="molecule type" value="Genomic_DNA"/>
</dbReference>
<feature type="transmembrane region" description="Helical" evidence="6">
    <location>
        <begin position="142"/>
        <end position="166"/>
    </location>
</feature>
<dbReference type="Pfam" id="PF07690">
    <property type="entry name" value="MFS_1"/>
    <property type="match status" value="1"/>
</dbReference>
<dbReference type="OrthoDB" id="183263at2"/>
<dbReference type="PROSITE" id="PS50850">
    <property type="entry name" value="MFS"/>
    <property type="match status" value="1"/>
</dbReference>
<dbReference type="PANTHER" id="PTHR23508">
    <property type="entry name" value="CARBOXYLIC ACID TRANSPORTER PROTEIN HOMOLOG"/>
    <property type="match status" value="1"/>
</dbReference>
<feature type="domain" description="Major facilitator superfamily (MFS) profile" evidence="7">
    <location>
        <begin position="17"/>
        <end position="408"/>
    </location>
</feature>
<reference evidence="8 9" key="1">
    <citation type="submission" date="2019-12" db="EMBL/GenBank/DDBJ databases">
        <title>Paraburkholderia acidiphila 7Q-K02 sp. nov and Paraburkholderia acidisoli DHF22 sp. nov., two strains isolated from forest soil.</title>
        <authorList>
            <person name="Gao Z."/>
            <person name="Qiu L."/>
        </authorList>
    </citation>
    <scope>NUCLEOTIDE SEQUENCE [LARGE SCALE GENOMIC DNA]</scope>
    <source>
        <strain evidence="8 9">DHF22</strain>
    </source>
</reference>
<organism evidence="8 9">
    <name type="scientific">Paraburkholderia acidisoli</name>
    <dbReference type="NCBI Taxonomy" id="2571748"/>
    <lineage>
        <taxon>Bacteria</taxon>
        <taxon>Pseudomonadati</taxon>
        <taxon>Pseudomonadota</taxon>
        <taxon>Betaproteobacteria</taxon>
        <taxon>Burkholderiales</taxon>
        <taxon>Burkholderiaceae</taxon>
        <taxon>Paraburkholderia</taxon>
    </lineage>
</organism>
<dbReference type="FunFam" id="1.20.1250.20:FF:000253">
    <property type="entry name" value="Transporter, major facilitator family"/>
    <property type="match status" value="1"/>
</dbReference>
<dbReference type="InterPro" id="IPR020846">
    <property type="entry name" value="MFS_dom"/>
</dbReference>
<dbReference type="PANTHER" id="PTHR23508:SF10">
    <property type="entry name" value="CARBOXYLIC ACID TRANSPORTER PROTEIN HOMOLOG"/>
    <property type="match status" value="1"/>
</dbReference>
<evidence type="ECO:0000313" key="8">
    <source>
        <dbReference type="EMBL" id="QGZ62510.1"/>
    </source>
</evidence>
<comment type="subcellular location">
    <subcellularLocation>
        <location evidence="1">Membrane</location>
        <topology evidence="1">Multi-pass membrane protein</topology>
    </subcellularLocation>
</comment>
<dbReference type="InterPro" id="IPR011701">
    <property type="entry name" value="MFS"/>
</dbReference>
<feature type="transmembrane region" description="Helical" evidence="6">
    <location>
        <begin position="53"/>
        <end position="74"/>
    </location>
</feature>
<feature type="transmembrane region" description="Helical" evidence="6">
    <location>
        <begin position="226"/>
        <end position="246"/>
    </location>
</feature>
<evidence type="ECO:0000256" key="3">
    <source>
        <dbReference type="ARBA" id="ARBA00022989"/>
    </source>
</evidence>
<feature type="transmembrane region" description="Helical" evidence="6">
    <location>
        <begin position="294"/>
        <end position="313"/>
    </location>
</feature>
<feature type="transmembrane region" description="Helical" evidence="6">
    <location>
        <begin position="319"/>
        <end position="341"/>
    </location>
</feature>
<dbReference type="Proteomes" id="UP000433577">
    <property type="component" value="Chromosome 1"/>
</dbReference>
<feature type="transmembrane region" description="Helical" evidence="6">
    <location>
        <begin position="172"/>
        <end position="191"/>
    </location>
</feature>
<feature type="compositionally biased region" description="Low complexity" evidence="5">
    <location>
        <begin position="415"/>
        <end position="440"/>
    </location>
</feature>
<feature type="transmembrane region" description="Helical" evidence="6">
    <location>
        <begin position="21"/>
        <end position="47"/>
    </location>
</feature>